<protein>
    <submittedName>
        <fullName evidence="1">Uncharacterized protein</fullName>
    </submittedName>
</protein>
<sequence length="43" mass="5316">DLEELDAQWYDYENYWDGIHKQTNKIDKLIREFNEKTGLLKEL</sequence>
<proteinExistence type="predicted"/>
<gene>
    <name evidence="1" type="ORF">S01H1_34698</name>
</gene>
<reference evidence="1" key="1">
    <citation type="journal article" date="2014" name="Front. Microbiol.">
        <title>High frequency of phylogenetically diverse reductive dehalogenase-homologous genes in deep subseafloor sedimentary metagenomes.</title>
        <authorList>
            <person name="Kawai M."/>
            <person name="Futagami T."/>
            <person name="Toyoda A."/>
            <person name="Takaki Y."/>
            <person name="Nishi S."/>
            <person name="Hori S."/>
            <person name="Arai W."/>
            <person name="Tsubouchi T."/>
            <person name="Morono Y."/>
            <person name="Uchiyama I."/>
            <person name="Ito T."/>
            <person name="Fujiyama A."/>
            <person name="Inagaki F."/>
            <person name="Takami H."/>
        </authorList>
    </citation>
    <scope>NUCLEOTIDE SEQUENCE</scope>
    <source>
        <strain evidence="1">Expedition CK06-06</strain>
    </source>
</reference>
<evidence type="ECO:0000313" key="1">
    <source>
        <dbReference type="EMBL" id="GAG05744.1"/>
    </source>
</evidence>
<accession>X0UIY4</accession>
<organism evidence="1">
    <name type="scientific">marine sediment metagenome</name>
    <dbReference type="NCBI Taxonomy" id="412755"/>
    <lineage>
        <taxon>unclassified sequences</taxon>
        <taxon>metagenomes</taxon>
        <taxon>ecological metagenomes</taxon>
    </lineage>
</organism>
<dbReference type="AlphaFoldDB" id="X0UIY4"/>
<dbReference type="EMBL" id="BARS01021626">
    <property type="protein sequence ID" value="GAG05744.1"/>
    <property type="molecule type" value="Genomic_DNA"/>
</dbReference>
<comment type="caution">
    <text evidence="1">The sequence shown here is derived from an EMBL/GenBank/DDBJ whole genome shotgun (WGS) entry which is preliminary data.</text>
</comment>
<name>X0UIY4_9ZZZZ</name>
<feature type="non-terminal residue" evidence="1">
    <location>
        <position position="1"/>
    </location>
</feature>